<dbReference type="AlphaFoldDB" id="A0A9Q3CTQ9"/>
<sequence>MPKKISIVFSNKETDKEEFVTDELVEGKSIPILSPKMRKELINVLYTHKYSFASDDEESGNIKGHEVYIHLDIERPYPPVLRRPAYPASPSAREPWKNISKS</sequence>
<protein>
    <submittedName>
        <fullName evidence="2">Uncharacterized protein</fullName>
    </submittedName>
</protein>
<dbReference type="OrthoDB" id="3068303at2759"/>
<keyword evidence="3" id="KW-1185">Reference proteome</keyword>
<organism evidence="2 3">
    <name type="scientific">Austropuccinia psidii MF-1</name>
    <dbReference type="NCBI Taxonomy" id="1389203"/>
    <lineage>
        <taxon>Eukaryota</taxon>
        <taxon>Fungi</taxon>
        <taxon>Dikarya</taxon>
        <taxon>Basidiomycota</taxon>
        <taxon>Pucciniomycotina</taxon>
        <taxon>Pucciniomycetes</taxon>
        <taxon>Pucciniales</taxon>
        <taxon>Sphaerophragmiaceae</taxon>
        <taxon>Austropuccinia</taxon>
    </lineage>
</organism>
<name>A0A9Q3CTQ9_9BASI</name>
<evidence type="ECO:0000313" key="3">
    <source>
        <dbReference type="Proteomes" id="UP000765509"/>
    </source>
</evidence>
<accession>A0A9Q3CTQ9</accession>
<proteinExistence type="predicted"/>
<evidence type="ECO:0000313" key="2">
    <source>
        <dbReference type="EMBL" id="MBW0489828.1"/>
    </source>
</evidence>
<gene>
    <name evidence="2" type="ORF">O181_029543</name>
</gene>
<comment type="caution">
    <text evidence="2">The sequence shown here is derived from an EMBL/GenBank/DDBJ whole genome shotgun (WGS) entry which is preliminary data.</text>
</comment>
<dbReference type="EMBL" id="AVOT02010278">
    <property type="protein sequence ID" value="MBW0489828.1"/>
    <property type="molecule type" value="Genomic_DNA"/>
</dbReference>
<evidence type="ECO:0000256" key="1">
    <source>
        <dbReference type="SAM" id="MobiDB-lite"/>
    </source>
</evidence>
<feature type="region of interest" description="Disordered" evidence="1">
    <location>
        <begin position="83"/>
        <end position="102"/>
    </location>
</feature>
<reference evidence="2" key="1">
    <citation type="submission" date="2021-03" db="EMBL/GenBank/DDBJ databases">
        <title>Draft genome sequence of rust myrtle Austropuccinia psidii MF-1, a brazilian biotype.</title>
        <authorList>
            <person name="Quecine M.C."/>
            <person name="Pachon D.M.R."/>
            <person name="Bonatelli M.L."/>
            <person name="Correr F.H."/>
            <person name="Franceschini L.M."/>
            <person name="Leite T.F."/>
            <person name="Margarido G.R.A."/>
            <person name="Almeida C.A."/>
            <person name="Ferrarezi J.A."/>
            <person name="Labate C.A."/>
        </authorList>
    </citation>
    <scope>NUCLEOTIDE SEQUENCE</scope>
    <source>
        <strain evidence="2">MF-1</strain>
    </source>
</reference>
<dbReference type="Proteomes" id="UP000765509">
    <property type="component" value="Unassembled WGS sequence"/>
</dbReference>